<gene>
    <name evidence="7" type="ORF">NDI38_20105</name>
</gene>
<dbReference type="SUPFAM" id="SSF55874">
    <property type="entry name" value="ATPase domain of HSP90 chaperone/DNA topoisomerase II/histidine kinase"/>
    <property type="match status" value="1"/>
</dbReference>
<evidence type="ECO:0000256" key="2">
    <source>
        <dbReference type="ARBA" id="ARBA00012438"/>
    </source>
</evidence>
<feature type="domain" description="Histidine kinase" evidence="6">
    <location>
        <begin position="69"/>
        <end position="275"/>
    </location>
</feature>
<dbReference type="Pfam" id="PF00512">
    <property type="entry name" value="HisKA"/>
    <property type="match status" value="1"/>
</dbReference>
<dbReference type="Gene3D" id="3.30.565.10">
    <property type="entry name" value="Histidine kinase-like ATPase, C-terminal domain"/>
    <property type="match status" value="1"/>
</dbReference>
<dbReference type="PROSITE" id="PS50109">
    <property type="entry name" value="HIS_KIN"/>
    <property type="match status" value="1"/>
</dbReference>
<sequence length="308" mass="33828">MDWTALIWLGLGLGMGLSIRWRSPRLSVVESTALPDCPMEPDQPELQSLQVAYQLATEISQFKGGFLARISHELRSPLNGLIGMQQLILEDLCDNPEEERAFIAQANQSALKMIKVLDTVLDVARLEHGRLNMEIQPLQLAELLQTIHDLTYLQAVDRSLQLQVILPEADLYVLADPHRLQRVLLHLVDGTLAQMQEGSVQISVSVAPDSISSDSMSSEMGYAHIWIDSDPPPALSEPIDLLQTPADTTTPVPSPGLNLLTSQMLVSLMQGTLTVLALPTGAETPAHEVAPQRLRMQCSLPLVEADEE</sequence>
<comment type="catalytic activity">
    <reaction evidence="1">
        <text>ATP + protein L-histidine = ADP + protein N-phospho-L-histidine.</text>
        <dbReference type="EC" id="2.7.13.3"/>
    </reaction>
</comment>
<keyword evidence="3" id="KW-0808">Transferase</keyword>
<dbReference type="InterPro" id="IPR003661">
    <property type="entry name" value="HisK_dim/P_dom"/>
</dbReference>
<keyword evidence="4 7" id="KW-0418">Kinase</keyword>
<reference evidence="7 8" key="1">
    <citation type="submission" date="2022-04" db="EMBL/GenBank/DDBJ databases">
        <title>Positive selection, recombination, and allopatry shape intraspecific diversity of widespread and dominant cyanobacteria.</title>
        <authorList>
            <person name="Wei J."/>
            <person name="Shu W."/>
            <person name="Hu C."/>
        </authorList>
    </citation>
    <scope>NUCLEOTIDE SEQUENCE [LARGE SCALE GENOMIC DNA]</scope>
    <source>
        <strain evidence="7 8">AS-A4</strain>
    </source>
</reference>
<dbReference type="EMBL" id="JAMPLM010000021">
    <property type="protein sequence ID" value="MEP1060739.1"/>
    <property type="molecule type" value="Genomic_DNA"/>
</dbReference>
<dbReference type="GO" id="GO:0016301">
    <property type="term" value="F:kinase activity"/>
    <property type="evidence" value="ECO:0007669"/>
    <property type="project" value="UniProtKB-KW"/>
</dbReference>
<evidence type="ECO:0000259" key="6">
    <source>
        <dbReference type="PROSITE" id="PS50109"/>
    </source>
</evidence>
<accession>A0ABV0KNB8</accession>
<evidence type="ECO:0000256" key="4">
    <source>
        <dbReference type="ARBA" id="ARBA00022777"/>
    </source>
</evidence>
<dbReference type="Proteomes" id="UP001476950">
    <property type="component" value="Unassembled WGS sequence"/>
</dbReference>
<keyword evidence="5" id="KW-0902">Two-component regulatory system</keyword>
<dbReference type="SUPFAM" id="SSF47384">
    <property type="entry name" value="Homodimeric domain of signal transducing histidine kinase"/>
    <property type="match status" value="1"/>
</dbReference>
<dbReference type="InterPro" id="IPR005467">
    <property type="entry name" value="His_kinase_dom"/>
</dbReference>
<name>A0ABV0KNB8_9CYAN</name>
<dbReference type="PANTHER" id="PTHR43711:SF26">
    <property type="entry name" value="SENSOR HISTIDINE KINASE RCSC"/>
    <property type="match status" value="1"/>
</dbReference>
<keyword evidence="8" id="KW-1185">Reference proteome</keyword>
<proteinExistence type="predicted"/>
<dbReference type="SMART" id="SM00388">
    <property type="entry name" value="HisKA"/>
    <property type="match status" value="1"/>
</dbReference>
<evidence type="ECO:0000256" key="1">
    <source>
        <dbReference type="ARBA" id="ARBA00000085"/>
    </source>
</evidence>
<dbReference type="InterPro" id="IPR036097">
    <property type="entry name" value="HisK_dim/P_sf"/>
</dbReference>
<dbReference type="EC" id="2.7.13.3" evidence="2"/>
<dbReference type="CDD" id="cd00082">
    <property type="entry name" value="HisKA"/>
    <property type="match status" value="1"/>
</dbReference>
<evidence type="ECO:0000256" key="3">
    <source>
        <dbReference type="ARBA" id="ARBA00022679"/>
    </source>
</evidence>
<protein>
    <recommendedName>
        <fullName evidence="2">histidine kinase</fullName>
        <ecNumber evidence="2">2.7.13.3</ecNumber>
    </recommendedName>
</protein>
<comment type="caution">
    <text evidence="7">The sequence shown here is derived from an EMBL/GenBank/DDBJ whole genome shotgun (WGS) entry which is preliminary data.</text>
</comment>
<evidence type="ECO:0000313" key="8">
    <source>
        <dbReference type="Proteomes" id="UP001476950"/>
    </source>
</evidence>
<evidence type="ECO:0000313" key="7">
    <source>
        <dbReference type="EMBL" id="MEP1060739.1"/>
    </source>
</evidence>
<dbReference type="RefSeq" id="WP_190446896.1">
    <property type="nucleotide sequence ID" value="NZ_JAMPLM010000021.1"/>
</dbReference>
<dbReference type="InterPro" id="IPR036890">
    <property type="entry name" value="HATPase_C_sf"/>
</dbReference>
<organism evidence="7 8">
    <name type="scientific">Stenomitos frigidus AS-A4</name>
    <dbReference type="NCBI Taxonomy" id="2933935"/>
    <lineage>
        <taxon>Bacteria</taxon>
        <taxon>Bacillati</taxon>
        <taxon>Cyanobacteriota</taxon>
        <taxon>Cyanophyceae</taxon>
        <taxon>Leptolyngbyales</taxon>
        <taxon>Leptolyngbyaceae</taxon>
        <taxon>Stenomitos</taxon>
    </lineage>
</organism>
<dbReference type="Gene3D" id="1.10.287.130">
    <property type="match status" value="1"/>
</dbReference>
<evidence type="ECO:0000256" key="5">
    <source>
        <dbReference type="ARBA" id="ARBA00023012"/>
    </source>
</evidence>
<dbReference type="InterPro" id="IPR050736">
    <property type="entry name" value="Sensor_HK_Regulatory"/>
</dbReference>
<dbReference type="PANTHER" id="PTHR43711">
    <property type="entry name" value="TWO-COMPONENT HISTIDINE KINASE"/>
    <property type="match status" value="1"/>
</dbReference>